<proteinExistence type="predicted"/>
<organism evidence="1 2">
    <name type="scientific">Ajellomyces capsulatus</name>
    <name type="common">Darling's disease fungus</name>
    <name type="synonym">Histoplasma capsulatum</name>
    <dbReference type="NCBI Taxonomy" id="5037"/>
    <lineage>
        <taxon>Eukaryota</taxon>
        <taxon>Fungi</taxon>
        <taxon>Dikarya</taxon>
        <taxon>Ascomycota</taxon>
        <taxon>Pezizomycotina</taxon>
        <taxon>Eurotiomycetes</taxon>
        <taxon>Eurotiomycetidae</taxon>
        <taxon>Onygenales</taxon>
        <taxon>Ajellomycetaceae</taxon>
        <taxon>Histoplasma</taxon>
    </lineage>
</organism>
<dbReference type="AlphaFoldDB" id="A0A8H7YP60"/>
<dbReference type="EMBL" id="JAEVHI010000004">
    <property type="protein sequence ID" value="KAG5293562.1"/>
    <property type="molecule type" value="Genomic_DNA"/>
</dbReference>
<evidence type="ECO:0000313" key="1">
    <source>
        <dbReference type="EMBL" id="KAG5293562.1"/>
    </source>
</evidence>
<accession>A0A8H7YP60</accession>
<reference evidence="1 2" key="1">
    <citation type="submission" date="2021-01" db="EMBL/GenBank/DDBJ databases">
        <title>Chromosome-level genome assembly of a human fungal pathogen reveals clustering of transcriptionally co-regulated genes.</title>
        <authorList>
            <person name="Voorhies M."/>
            <person name="Cohen S."/>
            <person name="Shea T.P."/>
            <person name="Petrus S."/>
            <person name="Munoz J.F."/>
            <person name="Poplawski S."/>
            <person name="Goldman W.E."/>
            <person name="Michael T."/>
            <person name="Cuomo C.A."/>
            <person name="Sil A."/>
            <person name="Beyhan S."/>
        </authorList>
    </citation>
    <scope>NUCLEOTIDE SEQUENCE [LARGE SCALE GENOMIC DNA]</scope>
    <source>
        <strain evidence="1 2">G184AR</strain>
    </source>
</reference>
<name>A0A8H7YP60_AJECA</name>
<comment type="caution">
    <text evidence="1">The sequence shown here is derived from an EMBL/GenBank/DDBJ whole genome shotgun (WGS) entry which is preliminary data.</text>
</comment>
<protein>
    <submittedName>
        <fullName evidence="1">Uncharacterized protein</fullName>
    </submittedName>
</protein>
<dbReference type="VEuPathDB" id="FungiDB:I7I52_04915"/>
<gene>
    <name evidence="1" type="ORF">I7I52_04915</name>
</gene>
<dbReference type="Proteomes" id="UP000670092">
    <property type="component" value="Unassembled WGS sequence"/>
</dbReference>
<sequence>MRFVNMDVIRLGCYFGGRWPPHRDFWASSPFPVSAHGGAPTHACGSLHFVTRDKQQMRFSLASPCLD</sequence>
<evidence type="ECO:0000313" key="2">
    <source>
        <dbReference type="Proteomes" id="UP000670092"/>
    </source>
</evidence>